<evidence type="ECO:0000313" key="3">
    <source>
        <dbReference type="Proteomes" id="UP000026962"/>
    </source>
</evidence>
<reference evidence="2" key="1">
    <citation type="submission" date="2015-04" db="UniProtKB">
        <authorList>
            <consortium name="EnsemblPlants"/>
        </authorList>
    </citation>
    <scope>IDENTIFICATION</scope>
</reference>
<feature type="compositionally biased region" description="Basic residues" evidence="1">
    <location>
        <begin position="111"/>
        <end position="121"/>
    </location>
</feature>
<dbReference type="Proteomes" id="UP000026962">
    <property type="component" value="Chromosome 1"/>
</dbReference>
<feature type="region of interest" description="Disordered" evidence="1">
    <location>
        <begin position="72"/>
        <end position="158"/>
    </location>
</feature>
<organism evidence="2">
    <name type="scientific">Oryza punctata</name>
    <name type="common">Red rice</name>
    <dbReference type="NCBI Taxonomy" id="4537"/>
    <lineage>
        <taxon>Eukaryota</taxon>
        <taxon>Viridiplantae</taxon>
        <taxon>Streptophyta</taxon>
        <taxon>Embryophyta</taxon>
        <taxon>Tracheophyta</taxon>
        <taxon>Spermatophyta</taxon>
        <taxon>Magnoliopsida</taxon>
        <taxon>Liliopsida</taxon>
        <taxon>Poales</taxon>
        <taxon>Poaceae</taxon>
        <taxon>BOP clade</taxon>
        <taxon>Oryzoideae</taxon>
        <taxon>Oryzeae</taxon>
        <taxon>Oryzinae</taxon>
        <taxon>Oryza</taxon>
    </lineage>
</organism>
<evidence type="ECO:0000313" key="2">
    <source>
        <dbReference type="EnsemblPlants" id="OPUNC01G09350.1"/>
    </source>
</evidence>
<feature type="compositionally biased region" description="Polar residues" evidence="1">
    <location>
        <begin position="99"/>
        <end position="110"/>
    </location>
</feature>
<dbReference type="EnsemblPlants" id="OPUNC01G09350.1">
    <property type="protein sequence ID" value="OPUNC01G09350.1"/>
    <property type="gene ID" value="OPUNC01G09350"/>
</dbReference>
<sequence length="158" mass="16767">MGVFVGAARCRSVSCLSWAVPVRAQHKQAITPLYQLGRVPQSGLAATARPCASPARHAYAVAWRPPSDAARVLLCSGGDPDPSPPQHPPREQPGRGDSLPSTPSATTHSRQVPRVHGRWRCARREASAAAHGLSPFPVPRSLAREARQEPGGVEIGNP</sequence>
<reference evidence="2" key="2">
    <citation type="submission" date="2018-05" db="EMBL/GenBank/DDBJ databases">
        <title>OpunRS2 (Oryza punctata Reference Sequence Version 2).</title>
        <authorList>
            <person name="Zhang J."/>
            <person name="Kudrna D."/>
            <person name="Lee S."/>
            <person name="Talag J."/>
            <person name="Welchert J."/>
            <person name="Wing R.A."/>
        </authorList>
    </citation>
    <scope>NUCLEOTIDE SEQUENCE [LARGE SCALE GENOMIC DNA]</scope>
</reference>
<protein>
    <submittedName>
        <fullName evidence="2">Uncharacterized protein</fullName>
    </submittedName>
</protein>
<keyword evidence="3" id="KW-1185">Reference proteome</keyword>
<name>A0A0E0JGE2_ORYPU</name>
<evidence type="ECO:0000256" key="1">
    <source>
        <dbReference type="SAM" id="MobiDB-lite"/>
    </source>
</evidence>
<dbReference type="HOGENOM" id="CLU_141279_0_0_1"/>
<accession>A0A0E0JGE2</accession>
<dbReference type="Gramene" id="OPUNC01G09350.1">
    <property type="protein sequence ID" value="OPUNC01G09350.1"/>
    <property type="gene ID" value="OPUNC01G09350"/>
</dbReference>
<proteinExistence type="predicted"/>
<dbReference type="AlphaFoldDB" id="A0A0E0JGE2"/>